<protein>
    <submittedName>
        <fullName evidence="1">Uncharacterized protein</fullName>
    </submittedName>
</protein>
<keyword evidence="2" id="KW-1185">Reference proteome</keyword>
<proteinExistence type="predicted"/>
<accession>A0A8J7QLV3</accession>
<dbReference type="RefSeq" id="WP_207860304.1">
    <property type="nucleotide sequence ID" value="NZ_JAFREP010000016.1"/>
</dbReference>
<gene>
    <name evidence="1" type="ORF">J3U88_17880</name>
</gene>
<reference evidence="1" key="1">
    <citation type="submission" date="2021-03" db="EMBL/GenBank/DDBJ databases">
        <authorList>
            <person name="Wang G."/>
        </authorList>
    </citation>
    <scope>NUCLEOTIDE SEQUENCE</scope>
    <source>
        <strain evidence="1">KCTC 12899</strain>
    </source>
</reference>
<dbReference type="AlphaFoldDB" id="A0A8J7QLV3"/>
<name>A0A8J7QLV3_9BACT</name>
<organism evidence="1 2">
    <name type="scientific">Acanthopleuribacter pedis</name>
    <dbReference type="NCBI Taxonomy" id="442870"/>
    <lineage>
        <taxon>Bacteria</taxon>
        <taxon>Pseudomonadati</taxon>
        <taxon>Acidobacteriota</taxon>
        <taxon>Holophagae</taxon>
        <taxon>Acanthopleuribacterales</taxon>
        <taxon>Acanthopleuribacteraceae</taxon>
        <taxon>Acanthopleuribacter</taxon>
    </lineage>
</organism>
<comment type="caution">
    <text evidence="1">The sequence shown here is derived from an EMBL/GenBank/DDBJ whole genome shotgun (WGS) entry which is preliminary data.</text>
</comment>
<evidence type="ECO:0000313" key="2">
    <source>
        <dbReference type="Proteomes" id="UP000664417"/>
    </source>
</evidence>
<dbReference type="Proteomes" id="UP000664417">
    <property type="component" value="Unassembled WGS sequence"/>
</dbReference>
<evidence type="ECO:0000313" key="1">
    <source>
        <dbReference type="EMBL" id="MBO1320350.1"/>
    </source>
</evidence>
<sequence length="186" mass="21897">MTHVFDKEEQTLIPINPDWSAETLLRQKGMIRVVNLVELLPVTSREIRREHDKLAAEGRDPYRVMGVRKVLGAWYLRMSVFAPYYRAHLVPIFRSVNPTWDKNTLLEQDGVFLLSDIQHITPFSGHQLRYQARRLAKPRETMGVYKDPELNRYLVEMPAFRRWLFKLWAGDNPRPPDQNPSETETP</sequence>
<dbReference type="EMBL" id="JAFREP010000016">
    <property type="protein sequence ID" value="MBO1320350.1"/>
    <property type="molecule type" value="Genomic_DNA"/>
</dbReference>